<evidence type="ECO:0000313" key="2">
    <source>
        <dbReference type="EMBL" id="KAG9509956.1"/>
    </source>
</evidence>
<name>A0ABQ7S980_9ACAR</name>
<keyword evidence="1" id="KW-0812">Transmembrane</keyword>
<dbReference type="Proteomes" id="UP000825002">
    <property type="component" value="Unassembled WGS sequence"/>
</dbReference>
<sequence>MRARVYCVYASIYLFLTILVWPTFNHESSFGEAGWQVWAYQPATVSKPESRSRLSPIILIPGDGGSRLEARLNKSQVLHHYCGKKSDDWFDLWLNLSLLVPFALDCWVDNMKLTYNATTRKTENSPGVEIRVSGFGKTEPVEYIDPAKVMGTGYFQALVEHLVSLGYERDRTIHGAPYDFRRAPNELSDYYKQLTKLIENTYHENGDERVILVCHSLGCLNSHYFLSKRSNVWKDKFIRSMISLSGVWGGSVKAMKAFASGDNFGVLTIPNLSLRKDERTFPSLAYLMPSADVWPHSQVLLQNGDKKFTVNDYKQFFRDINHPTGYEMWLDTRNLTSPLVPPGVEVHCLHGYKVSTIKAVEYGQGEFPDGKPRITFEDGDGTVNLISLQACRTWQGKQNAPVHYKNFTLVDHMTIMSNQAVLDYIAWATSKTLEDTSI</sequence>
<evidence type="ECO:0000313" key="3">
    <source>
        <dbReference type="Proteomes" id="UP000825002"/>
    </source>
</evidence>
<proteinExistence type="predicted"/>
<dbReference type="EMBL" id="JAIFTH010000275">
    <property type="protein sequence ID" value="KAG9509956.1"/>
    <property type="molecule type" value="Genomic_DNA"/>
</dbReference>
<dbReference type="SUPFAM" id="SSF53474">
    <property type="entry name" value="alpha/beta-Hydrolases"/>
    <property type="match status" value="1"/>
</dbReference>
<accession>A0ABQ7S980</accession>
<gene>
    <name evidence="2" type="primary">PLA2G15</name>
    <name evidence="2" type="ORF">GZH46_01511</name>
</gene>
<keyword evidence="3" id="KW-1185">Reference proteome</keyword>
<dbReference type="Gene3D" id="3.40.50.1820">
    <property type="entry name" value="alpha/beta hydrolase"/>
    <property type="match status" value="2"/>
</dbReference>
<feature type="transmembrane region" description="Helical" evidence="1">
    <location>
        <begin position="7"/>
        <end position="24"/>
    </location>
</feature>
<keyword evidence="1" id="KW-1133">Transmembrane helix</keyword>
<organism evidence="2 3">
    <name type="scientific">Fragariocoptes setiger</name>
    <dbReference type="NCBI Taxonomy" id="1670756"/>
    <lineage>
        <taxon>Eukaryota</taxon>
        <taxon>Metazoa</taxon>
        <taxon>Ecdysozoa</taxon>
        <taxon>Arthropoda</taxon>
        <taxon>Chelicerata</taxon>
        <taxon>Arachnida</taxon>
        <taxon>Acari</taxon>
        <taxon>Acariformes</taxon>
        <taxon>Trombidiformes</taxon>
        <taxon>Prostigmata</taxon>
        <taxon>Eupodina</taxon>
        <taxon>Eriophyoidea</taxon>
        <taxon>Phytoptidae</taxon>
        <taxon>Fragariocoptes</taxon>
    </lineage>
</organism>
<dbReference type="PANTHER" id="PTHR11440">
    <property type="entry name" value="LECITHIN-CHOLESTEROL ACYLTRANSFERASE-RELATED"/>
    <property type="match status" value="1"/>
</dbReference>
<reference evidence="2 3" key="1">
    <citation type="submission" date="2020-10" db="EMBL/GenBank/DDBJ databases">
        <authorList>
            <person name="Klimov P.B."/>
            <person name="Dyachkov S.M."/>
            <person name="Chetverikov P.E."/>
        </authorList>
    </citation>
    <scope>NUCLEOTIDE SEQUENCE [LARGE SCALE GENOMIC DNA]</scope>
    <source>
        <strain evidence="2">BMOC 18-1129-001#AD2665</strain>
        <tissue evidence="2">Entire mites</tissue>
    </source>
</reference>
<dbReference type="InterPro" id="IPR029058">
    <property type="entry name" value="AB_hydrolase_fold"/>
</dbReference>
<keyword evidence="1" id="KW-0472">Membrane</keyword>
<evidence type="ECO:0000256" key="1">
    <source>
        <dbReference type="SAM" id="Phobius"/>
    </source>
</evidence>
<protein>
    <submittedName>
        <fullName evidence="2">Group XV phospholipase A2</fullName>
    </submittedName>
</protein>
<comment type="caution">
    <text evidence="2">The sequence shown here is derived from an EMBL/GenBank/DDBJ whole genome shotgun (WGS) entry which is preliminary data.</text>
</comment>
<dbReference type="InterPro" id="IPR003386">
    <property type="entry name" value="LACT/PDAT_acylTrfase"/>
</dbReference>
<dbReference type="Pfam" id="PF02450">
    <property type="entry name" value="LCAT"/>
    <property type="match status" value="1"/>
</dbReference>